<dbReference type="GO" id="GO:0000156">
    <property type="term" value="F:phosphorelay response regulator activity"/>
    <property type="evidence" value="ECO:0007669"/>
    <property type="project" value="InterPro"/>
</dbReference>
<feature type="domain" description="HTH LytTR-type" evidence="3">
    <location>
        <begin position="133"/>
        <end position="234"/>
    </location>
</feature>
<accession>A0A091BWU9</accession>
<dbReference type="InterPro" id="IPR007492">
    <property type="entry name" value="LytTR_DNA-bd_dom"/>
</dbReference>
<dbReference type="Pfam" id="PF04397">
    <property type="entry name" value="LytTR"/>
    <property type="match status" value="1"/>
</dbReference>
<dbReference type="InterPro" id="IPR011006">
    <property type="entry name" value="CheY-like_superfamily"/>
</dbReference>
<dbReference type="PROSITE" id="PS50930">
    <property type="entry name" value="HTH_LYTTR"/>
    <property type="match status" value="1"/>
</dbReference>
<dbReference type="RefSeq" id="WP_039695934.1">
    <property type="nucleotide sequence ID" value="NZ_AUZH01000001.1"/>
</dbReference>
<proteinExistence type="predicted"/>
<gene>
    <name evidence="4" type="ORF">H702_00320</name>
    <name evidence="5" type="ORF">SAMN02910290_01062</name>
</gene>
<dbReference type="PANTHER" id="PTHR37299:SF1">
    <property type="entry name" value="STAGE 0 SPORULATION PROTEIN A HOMOLOG"/>
    <property type="match status" value="1"/>
</dbReference>
<feature type="domain" description="Response regulatory" evidence="2">
    <location>
        <begin position="3"/>
        <end position="123"/>
    </location>
</feature>
<organism evidence="4 6">
    <name type="scientific">Streptococcus equinus JB1</name>
    <dbReference type="NCBI Taxonomy" id="1294274"/>
    <lineage>
        <taxon>Bacteria</taxon>
        <taxon>Bacillati</taxon>
        <taxon>Bacillota</taxon>
        <taxon>Bacilli</taxon>
        <taxon>Lactobacillales</taxon>
        <taxon>Streptococcaceae</taxon>
        <taxon>Streptococcus</taxon>
    </lineage>
</organism>
<name>A0A091BWU9_STREI</name>
<dbReference type="SMART" id="SM00850">
    <property type="entry name" value="LytTR"/>
    <property type="match status" value="1"/>
</dbReference>
<reference evidence="4 6" key="1">
    <citation type="journal article" date="2014" name="Genome Announc.">
        <title>Draft Genome Sequences of Streptococcus bovis Strains ATCC 33317 and JB1.</title>
        <authorList>
            <person name="Benahmed F.H."/>
            <person name="Gopinath G.R."/>
            <person name="Harbottle H."/>
            <person name="Cotta M.A."/>
            <person name="Luo Y."/>
            <person name="Henderson C."/>
            <person name="Teri P."/>
            <person name="Soppet D."/>
            <person name="Rasmussen M."/>
            <person name="Whitehead T.R."/>
            <person name="Davidson M."/>
        </authorList>
    </citation>
    <scope>NUCLEOTIDE SEQUENCE [LARGE SCALE GENOMIC DNA]</scope>
    <source>
        <strain evidence="4 6">JB1</strain>
    </source>
</reference>
<dbReference type="SUPFAM" id="SSF52172">
    <property type="entry name" value="CheY-like"/>
    <property type="match status" value="1"/>
</dbReference>
<evidence type="ECO:0000313" key="5">
    <source>
        <dbReference type="EMBL" id="SFL25060.1"/>
    </source>
</evidence>
<dbReference type="GO" id="GO:0003677">
    <property type="term" value="F:DNA binding"/>
    <property type="evidence" value="ECO:0007669"/>
    <property type="project" value="InterPro"/>
</dbReference>
<evidence type="ECO:0000313" key="6">
    <source>
        <dbReference type="Proteomes" id="UP000029382"/>
    </source>
</evidence>
<dbReference type="Gene3D" id="3.40.50.2300">
    <property type="match status" value="1"/>
</dbReference>
<dbReference type="EMBL" id="FOTG01000005">
    <property type="protein sequence ID" value="SFL25060.1"/>
    <property type="molecule type" value="Genomic_DNA"/>
</dbReference>
<dbReference type="EMBL" id="AUZH01000001">
    <property type="protein sequence ID" value="KFN88900.1"/>
    <property type="molecule type" value="Genomic_DNA"/>
</dbReference>
<dbReference type="SMART" id="SM00448">
    <property type="entry name" value="REC"/>
    <property type="match status" value="1"/>
</dbReference>
<sequence>MYKIAICDNETSQVNSLESRLSKYFNDADIQCEIDSYDNGERLIKSVLNQSTEYQIIFLDIEMQELNGIEIARILRKVDKDFILIYVTSYEQYTLESFEVSPFRYLIKPVADKKLQEVLKSALVELATRKNYLFYNVGSRHFQIRTDEILMLCSEFGRKIHVELNNKEDISFYGKISLIEEQLPDSSFVKVNSGTIVNMHYIATFSQNVITLINGENVSISRSRRKTVRFLYNQFIERNFGI</sequence>
<evidence type="ECO:0000256" key="1">
    <source>
        <dbReference type="PROSITE-ProRule" id="PRU00169"/>
    </source>
</evidence>
<evidence type="ECO:0000259" key="3">
    <source>
        <dbReference type="PROSITE" id="PS50930"/>
    </source>
</evidence>
<evidence type="ECO:0000313" key="7">
    <source>
        <dbReference type="Proteomes" id="UP000182793"/>
    </source>
</evidence>
<comment type="caution">
    <text evidence="4">The sequence shown here is derived from an EMBL/GenBank/DDBJ whole genome shotgun (WGS) entry which is preliminary data.</text>
</comment>
<dbReference type="PANTHER" id="PTHR37299">
    <property type="entry name" value="TRANSCRIPTIONAL REGULATOR-RELATED"/>
    <property type="match status" value="1"/>
</dbReference>
<feature type="modified residue" description="4-aspartylphosphate" evidence="1">
    <location>
        <position position="60"/>
    </location>
</feature>
<dbReference type="InterPro" id="IPR046947">
    <property type="entry name" value="LytR-like"/>
</dbReference>
<evidence type="ECO:0000259" key="2">
    <source>
        <dbReference type="PROSITE" id="PS50110"/>
    </source>
</evidence>
<evidence type="ECO:0000313" key="4">
    <source>
        <dbReference type="EMBL" id="KFN88900.1"/>
    </source>
</evidence>
<dbReference type="Gene3D" id="2.40.50.1020">
    <property type="entry name" value="LytTr DNA-binding domain"/>
    <property type="match status" value="1"/>
</dbReference>
<keyword evidence="7" id="KW-1185">Reference proteome</keyword>
<protein>
    <submittedName>
        <fullName evidence="5">Two component transcriptional regulator, LytTR family</fullName>
    </submittedName>
</protein>
<dbReference type="Pfam" id="PF00072">
    <property type="entry name" value="Response_reg"/>
    <property type="match status" value="1"/>
</dbReference>
<dbReference type="AlphaFoldDB" id="A0A091BWU9"/>
<dbReference type="InterPro" id="IPR001789">
    <property type="entry name" value="Sig_transdc_resp-reg_receiver"/>
</dbReference>
<keyword evidence="1" id="KW-0597">Phosphoprotein</keyword>
<reference evidence="5 7" key="2">
    <citation type="submission" date="2016-10" db="EMBL/GenBank/DDBJ databases">
        <authorList>
            <person name="Varghese N."/>
            <person name="Submissions S."/>
        </authorList>
    </citation>
    <scope>NUCLEOTIDE SEQUENCE [LARGE SCALE GENOMIC DNA]</scope>
    <source>
        <strain evidence="5 7">JB1</strain>
    </source>
</reference>
<dbReference type="Proteomes" id="UP000182793">
    <property type="component" value="Unassembled WGS sequence"/>
</dbReference>
<dbReference type="PROSITE" id="PS50110">
    <property type="entry name" value="RESPONSE_REGULATORY"/>
    <property type="match status" value="1"/>
</dbReference>
<dbReference type="Proteomes" id="UP000029382">
    <property type="component" value="Unassembled WGS sequence"/>
</dbReference>